<evidence type="ECO:0000256" key="1">
    <source>
        <dbReference type="ARBA" id="ARBA00010609"/>
    </source>
</evidence>
<feature type="compositionally biased region" description="Basic residues" evidence="3">
    <location>
        <begin position="482"/>
        <end position="493"/>
    </location>
</feature>
<gene>
    <name evidence="7" type="ORF">PG997_011787</name>
</gene>
<comment type="similarity">
    <text evidence="1">Belongs to the multicopper oxidase family.</text>
</comment>
<dbReference type="InterPro" id="IPR001117">
    <property type="entry name" value="Cu-oxidase_2nd"/>
</dbReference>
<dbReference type="GeneID" id="92049162"/>
<accession>A0ABR1V1I2</accession>
<evidence type="ECO:0000256" key="3">
    <source>
        <dbReference type="SAM" id="MobiDB-lite"/>
    </source>
</evidence>
<dbReference type="InterPro" id="IPR045087">
    <property type="entry name" value="Cu-oxidase_fam"/>
</dbReference>
<comment type="caution">
    <text evidence="7">The sequence shown here is derived from an EMBL/GenBank/DDBJ whole genome shotgun (WGS) entry which is preliminary data.</text>
</comment>
<evidence type="ECO:0000256" key="2">
    <source>
        <dbReference type="ARBA" id="ARBA00023008"/>
    </source>
</evidence>
<dbReference type="InterPro" id="IPR008972">
    <property type="entry name" value="Cupredoxin"/>
</dbReference>
<dbReference type="InterPro" id="IPR011706">
    <property type="entry name" value="Cu-oxidase_C"/>
</dbReference>
<name>A0ABR1V1I2_9PEZI</name>
<evidence type="ECO:0000259" key="5">
    <source>
        <dbReference type="Pfam" id="PF07731"/>
    </source>
</evidence>
<protein>
    <submittedName>
        <fullName evidence="7">Multicopper oxidase</fullName>
    </submittedName>
</protein>
<dbReference type="RefSeq" id="XP_066661794.1">
    <property type="nucleotide sequence ID" value="XM_066816102.1"/>
</dbReference>
<dbReference type="Pfam" id="PF07732">
    <property type="entry name" value="Cu-oxidase_3"/>
    <property type="match status" value="1"/>
</dbReference>
<dbReference type="Pfam" id="PF00394">
    <property type="entry name" value="Cu-oxidase"/>
    <property type="match status" value="1"/>
</dbReference>
<dbReference type="EMBL" id="JAQQWN010000009">
    <property type="protein sequence ID" value="KAK8065040.1"/>
    <property type="molecule type" value="Genomic_DNA"/>
</dbReference>
<feature type="region of interest" description="Disordered" evidence="3">
    <location>
        <begin position="471"/>
        <end position="498"/>
    </location>
</feature>
<dbReference type="SUPFAM" id="SSF49503">
    <property type="entry name" value="Cupredoxins"/>
    <property type="match status" value="3"/>
</dbReference>
<dbReference type="Pfam" id="PF07731">
    <property type="entry name" value="Cu-oxidase_2"/>
    <property type="match status" value="2"/>
</dbReference>
<dbReference type="Proteomes" id="UP001433268">
    <property type="component" value="Unassembled WGS sequence"/>
</dbReference>
<feature type="compositionally biased region" description="Gly residues" evidence="3">
    <location>
        <begin position="536"/>
        <end position="552"/>
    </location>
</feature>
<evidence type="ECO:0000259" key="6">
    <source>
        <dbReference type="Pfam" id="PF07732"/>
    </source>
</evidence>
<dbReference type="CDD" id="cd13854">
    <property type="entry name" value="CuRO_1_MaLCC_like"/>
    <property type="match status" value="1"/>
</dbReference>
<evidence type="ECO:0000259" key="4">
    <source>
        <dbReference type="Pfam" id="PF00394"/>
    </source>
</evidence>
<sequence length="665" mass="71796">MGNTASTASSTAPNWGVSVSNPIQLAGSDSLSPLGTPFAPIFPPFLKNNPLPNGFPWGSLTSQNANPYQSMPDTGVTRSYAWTITKQNAAPDGVEVPLILVNGQYPGPVVEANWGDWIEVKVTNNMSNSQPAAIHWHGLLQKQTPWMDGVPGVGQCPIAVGSTFTYKFRADLYGTSWYHSHVESQYASGSFGPIIIHGPDEKTQYDVDVGPVMVNEFYHEWWEDVLTGFLKKDPVITRSDNNLINGKNAYMGNNAPLASFNFTSGKTMRLPSAVEKISIDGHTMTVIANDFVPLQPYDTTGGNNPKGSYWLRAFKPPTCSISKENSTLALAAIFYEGADRKLAPTSQPQSNAYDSYCGNDPLSKTVPLYPIAPGDPSVTEVIPIQLLSNGTSDLWYEAGRTMTVDYNDPILLDVKQGQLDFAPIRNVHDYGTNKSLRFIFENPGQQPHPIHLHGHNFFVLQEGTCTSAQVGNGTDASGVIHKPGRRHEGHRPSRAVSRVERRTLWPSWLWPFNQPSSTSSGGSYGGGYGYGGGSTGSGSGSGSGNGNSGSGSAGTPSAAVSKGHCWDGTIVNPQNPQRRDVQMLLPGHYVVLQWNQDNPGVWPLHCHIAWHASAGFVWMVLENPAAIQKDAAIPGVVAQTCPNWDRWTAIPGDIVDQIGSGLKAI</sequence>
<feature type="domain" description="Plastocyanin-like" evidence="5">
    <location>
        <begin position="571"/>
        <end position="624"/>
    </location>
</feature>
<dbReference type="Gene3D" id="2.60.40.420">
    <property type="entry name" value="Cupredoxins - blue copper proteins"/>
    <property type="match status" value="3"/>
</dbReference>
<evidence type="ECO:0000313" key="8">
    <source>
        <dbReference type="Proteomes" id="UP001433268"/>
    </source>
</evidence>
<feature type="domain" description="Plastocyanin-like" evidence="4">
    <location>
        <begin position="211"/>
        <end position="300"/>
    </location>
</feature>
<dbReference type="PANTHER" id="PTHR11709:SF145">
    <property type="entry name" value="LCC1"/>
    <property type="match status" value="1"/>
</dbReference>
<organism evidence="7 8">
    <name type="scientific">Apiospora hydei</name>
    <dbReference type="NCBI Taxonomy" id="1337664"/>
    <lineage>
        <taxon>Eukaryota</taxon>
        <taxon>Fungi</taxon>
        <taxon>Dikarya</taxon>
        <taxon>Ascomycota</taxon>
        <taxon>Pezizomycotina</taxon>
        <taxon>Sordariomycetes</taxon>
        <taxon>Xylariomycetidae</taxon>
        <taxon>Amphisphaeriales</taxon>
        <taxon>Apiosporaceae</taxon>
        <taxon>Apiospora</taxon>
    </lineage>
</organism>
<feature type="region of interest" description="Disordered" evidence="3">
    <location>
        <begin position="536"/>
        <end position="560"/>
    </location>
</feature>
<keyword evidence="8" id="KW-1185">Reference proteome</keyword>
<reference evidence="7 8" key="1">
    <citation type="submission" date="2023-01" db="EMBL/GenBank/DDBJ databases">
        <title>Analysis of 21 Apiospora genomes using comparative genomics revels a genus with tremendous synthesis potential of carbohydrate active enzymes and secondary metabolites.</title>
        <authorList>
            <person name="Sorensen T."/>
        </authorList>
    </citation>
    <scope>NUCLEOTIDE SEQUENCE [LARGE SCALE GENOMIC DNA]</scope>
    <source>
        <strain evidence="7 8">CBS 114990</strain>
    </source>
</reference>
<dbReference type="InterPro" id="IPR011707">
    <property type="entry name" value="Cu-oxidase-like_N"/>
</dbReference>
<proteinExistence type="inferred from homology"/>
<feature type="domain" description="Plastocyanin-like" evidence="6">
    <location>
        <begin position="84"/>
        <end position="199"/>
    </location>
</feature>
<feature type="domain" description="Plastocyanin-like" evidence="5">
    <location>
        <begin position="413"/>
        <end position="466"/>
    </location>
</feature>
<evidence type="ECO:0000313" key="7">
    <source>
        <dbReference type="EMBL" id="KAK8065040.1"/>
    </source>
</evidence>
<keyword evidence="2" id="KW-0186">Copper</keyword>
<dbReference type="PANTHER" id="PTHR11709">
    <property type="entry name" value="MULTI-COPPER OXIDASE"/>
    <property type="match status" value="1"/>
</dbReference>